<evidence type="ECO:0000259" key="7">
    <source>
        <dbReference type="Pfam" id="PF00892"/>
    </source>
</evidence>
<dbReference type="SUPFAM" id="SSF103481">
    <property type="entry name" value="Multidrug resistance efflux transporter EmrE"/>
    <property type="match status" value="2"/>
</dbReference>
<dbReference type="PATRIC" id="fig|320778.3.peg.5035"/>
<keyword evidence="4 6" id="KW-1133">Transmembrane helix</keyword>
<feature type="transmembrane region" description="Helical" evidence="6">
    <location>
        <begin position="102"/>
        <end position="121"/>
    </location>
</feature>
<evidence type="ECO:0000256" key="6">
    <source>
        <dbReference type="SAM" id="Phobius"/>
    </source>
</evidence>
<evidence type="ECO:0000256" key="4">
    <source>
        <dbReference type="ARBA" id="ARBA00022989"/>
    </source>
</evidence>
<comment type="subcellular location">
    <subcellularLocation>
        <location evidence="1">Membrane</location>
        <topology evidence="1">Multi-pass membrane protein</topology>
    </subcellularLocation>
</comment>
<name>A0A0J1GY08_9GAMM</name>
<gene>
    <name evidence="8" type="ORF">ABT57_23555</name>
</gene>
<proteinExistence type="inferred from homology"/>
<feature type="domain" description="EamA" evidence="7">
    <location>
        <begin position="158"/>
        <end position="289"/>
    </location>
</feature>
<feature type="transmembrane region" description="Helical" evidence="6">
    <location>
        <begin position="187"/>
        <end position="207"/>
    </location>
</feature>
<feature type="transmembrane region" description="Helical" evidence="6">
    <location>
        <begin position="9"/>
        <end position="28"/>
    </location>
</feature>
<dbReference type="PANTHER" id="PTHR32322:SF2">
    <property type="entry name" value="EAMA DOMAIN-CONTAINING PROTEIN"/>
    <property type="match status" value="1"/>
</dbReference>
<dbReference type="RefSeq" id="WP_047887696.1">
    <property type="nucleotide sequence ID" value="NZ_CP071326.1"/>
</dbReference>
<dbReference type="InterPro" id="IPR037185">
    <property type="entry name" value="EmrE-like"/>
</dbReference>
<evidence type="ECO:0000256" key="5">
    <source>
        <dbReference type="ARBA" id="ARBA00023136"/>
    </source>
</evidence>
<feature type="transmembrane region" description="Helical" evidence="6">
    <location>
        <begin position="155"/>
        <end position="175"/>
    </location>
</feature>
<evidence type="ECO:0000256" key="1">
    <source>
        <dbReference type="ARBA" id="ARBA00004141"/>
    </source>
</evidence>
<dbReference type="AlphaFoldDB" id="A0A0J1GY08"/>
<dbReference type="GO" id="GO:0016020">
    <property type="term" value="C:membrane"/>
    <property type="evidence" value="ECO:0007669"/>
    <property type="project" value="UniProtKB-SubCell"/>
</dbReference>
<organism evidence="8 9">
    <name type="scientific">Photobacterium ganghwense</name>
    <dbReference type="NCBI Taxonomy" id="320778"/>
    <lineage>
        <taxon>Bacteria</taxon>
        <taxon>Pseudomonadati</taxon>
        <taxon>Pseudomonadota</taxon>
        <taxon>Gammaproteobacteria</taxon>
        <taxon>Vibrionales</taxon>
        <taxon>Vibrionaceae</taxon>
        <taxon>Photobacterium</taxon>
    </lineage>
</organism>
<feature type="transmembrane region" description="Helical" evidence="6">
    <location>
        <begin position="219"/>
        <end position="238"/>
    </location>
</feature>
<feature type="transmembrane region" description="Helical" evidence="6">
    <location>
        <begin position="72"/>
        <end position="90"/>
    </location>
</feature>
<dbReference type="STRING" id="320778.ABT57_23555"/>
<protein>
    <recommendedName>
        <fullName evidence="7">EamA domain-containing protein</fullName>
    </recommendedName>
</protein>
<reference evidence="8 9" key="1">
    <citation type="submission" date="2015-05" db="EMBL/GenBank/DDBJ databases">
        <title>Photobacterium galathea sp. nov.</title>
        <authorList>
            <person name="Machado H."/>
            <person name="Gram L."/>
        </authorList>
    </citation>
    <scope>NUCLEOTIDE SEQUENCE [LARGE SCALE GENOMIC DNA]</scope>
    <source>
        <strain evidence="8 9">DSM 22954</strain>
    </source>
</reference>
<sequence>MERLTTKDTLLGITAMLATLLIWSSFFISLRASSESDLTIGDIALLRFVPAALVFGYLSRHSLRKIQTTPKRYLLAIGWGAGLPFLMLAANGLHLAPVADGASLIPGILPLFVSSIAAFCYKERISASRKTGIGLIVVGISLFVTHSLFSGQTDVVQGHGLLLLASFSWAWFTVAMRVSGLTPVTGGLVLAGSACLLLPVFHGLGWVTFNLFSAPLSDIMVHLLIQGVAVGVLANFSYGFAISRLGAEMSAALGSFTPVVAALLAAAIFHEALSTTTLLAMSCIICGALAASELIPLKGKLKQPGWLNRLRWQR</sequence>
<comment type="caution">
    <text evidence="8">The sequence shown here is derived from an EMBL/GenBank/DDBJ whole genome shotgun (WGS) entry which is preliminary data.</text>
</comment>
<dbReference type="EMBL" id="LDOU01000034">
    <property type="protein sequence ID" value="KLV04551.1"/>
    <property type="molecule type" value="Genomic_DNA"/>
</dbReference>
<feature type="transmembrane region" description="Helical" evidence="6">
    <location>
        <begin position="40"/>
        <end position="60"/>
    </location>
</feature>
<feature type="domain" description="EamA" evidence="7">
    <location>
        <begin position="11"/>
        <end position="144"/>
    </location>
</feature>
<dbReference type="OrthoDB" id="8162550at2"/>
<dbReference type="InterPro" id="IPR050638">
    <property type="entry name" value="AA-Vitamin_Transporters"/>
</dbReference>
<dbReference type="InterPro" id="IPR000620">
    <property type="entry name" value="EamA_dom"/>
</dbReference>
<evidence type="ECO:0000313" key="8">
    <source>
        <dbReference type="EMBL" id="KLV04551.1"/>
    </source>
</evidence>
<accession>A0A0J1GY08</accession>
<dbReference type="Pfam" id="PF00892">
    <property type="entry name" value="EamA"/>
    <property type="match status" value="2"/>
</dbReference>
<dbReference type="PANTHER" id="PTHR32322">
    <property type="entry name" value="INNER MEMBRANE TRANSPORTER"/>
    <property type="match status" value="1"/>
</dbReference>
<keyword evidence="5 6" id="KW-0472">Membrane</keyword>
<keyword evidence="9" id="KW-1185">Reference proteome</keyword>
<evidence type="ECO:0000256" key="2">
    <source>
        <dbReference type="ARBA" id="ARBA00007362"/>
    </source>
</evidence>
<feature type="transmembrane region" description="Helical" evidence="6">
    <location>
        <begin position="275"/>
        <end position="295"/>
    </location>
</feature>
<keyword evidence="3 6" id="KW-0812">Transmembrane</keyword>
<evidence type="ECO:0000256" key="3">
    <source>
        <dbReference type="ARBA" id="ARBA00022692"/>
    </source>
</evidence>
<evidence type="ECO:0000313" key="9">
    <source>
        <dbReference type="Proteomes" id="UP000035909"/>
    </source>
</evidence>
<dbReference type="Proteomes" id="UP000035909">
    <property type="component" value="Unassembled WGS sequence"/>
</dbReference>
<feature type="transmembrane region" description="Helical" evidence="6">
    <location>
        <begin position="250"/>
        <end position="269"/>
    </location>
</feature>
<comment type="similarity">
    <text evidence="2">Belongs to the EamA transporter family.</text>
</comment>
<feature type="transmembrane region" description="Helical" evidence="6">
    <location>
        <begin position="133"/>
        <end position="149"/>
    </location>
</feature>